<name>A0A821RU05_9NEOP</name>
<dbReference type="InterPro" id="IPR051981">
    <property type="entry name" value="Glycosyltransf_32"/>
</dbReference>
<dbReference type="GO" id="GO:0006688">
    <property type="term" value="P:glycosphingolipid biosynthetic process"/>
    <property type="evidence" value="ECO:0007669"/>
    <property type="project" value="TreeGrafter"/>
</dbReference>
<dbReference type="Gene3D" id="3.90.550.20">
    <property type="match status" value="1"/>
</dbReference>
<dbReference type="Pfam" id="PF04488">
    <property type="entry name" value="Gly_transf_sug"/>
    <property type="match status" value="1"/>
</dbReference>
<comment type="similarity">
    <text evidence="2">Belongs to the glycosyltransferase 32 family.</text>
</comment>
<keyword evidence="4" id="KW-0808">Transferase</keyword>
<feature type="transmembrane region" description="Helical" evidence="7">
    <location>
        <begin position="23"/>
        <end position="41"/>
    </location>
</feature>
<reference evidence="9" key="1">
    <citation type="submission" date="2021-02" db="EMBL/GenBank/DDBJ databases">
        <authorList>
            <person name="Steward A R."/>
        </authorList>
    </citation>
    <scope>NUCLEOTIDE SEQUENCE</scope>
</reference>
<evidence type="ECO:0000256" key="7">
    <source>
        <dbReference type="SAM" id="Phobius"/>
    </source>
</evidence>
<evidence type="ECO:0000313" key="9">
    <source>
        <dbReference type="EMBL" id="CAF4845327.1"/>
    </source>
</evidence>
<accession>A0A821RU05</accession>
<dbReference type="PANTHER" id="PTHR12042">
    <property type="entry name" value="LACTOSYLCERAMIDE 4-ALPHA-GALACTOSYLTRANSFERASE ALPHA- 1,4-GALACTOSYLTRANSFERASE"/>
    <property type="match status" value="1"/>
</dbReference>
<protein>
    <recommendedName>
        <fullName evidence="8">Alpha 1,4-glycosyltransferase domain-containing protein</fullName>
    </recommendedName>
</protein>
<keyword evidence="3" id="KW-0328">Glycosyltransferase</keyword>
<keyword evidence="6 7" id="KW-0472">Membrane</keyword>
<evidence type="ECO:0000256" key="3">
    <source>
        <dbReference type="ARBA" id="ARBA00022676"/>
    </source>
</evidence>
<evidence type="ECO:0000256" key="2">
    <source>
        <dbReference type="ARBA" id="ARBA00009003"/>
    </source>
</evidence>
<comment type="caution">
    <text evidence="9">The sequence shown here is derived from an EMBL/GenBank/DDBJ whole genome shotgun (WGS) entry which is preliminary data.</text>
</comment>
<comment type="subcellular location">
    <subcellularLocation>
        <location evidence="1">Golgi apparatus membrane</location>
        <topology evidence="1">Single-pass type II membrane protein</topology>
    </subcellularLocation>
</comment>
<evidence type="ECO:0000256" key="1">
    <source>
        <dbReference type="ARBA" id="ARBA00004323"/>
    </source>
</evidence>
<dbReference type="InterPro" id="IPR029044">
    <property type="entry name" value="Nucleotide-diphossugar_trans"/>
</dbReference>
<evidence type="ECO:0000259" key="8">
    <source>
        <dbReference type="Pfam" id="PF04572"/>
    </source>
</evidence>
<proteinExistence type="inferred from homology"/>
<dbReference type="Proteomes" id="UP000663880">
    <property type="component" value="Unassembled WGS sequence"/>
</dbReference>
<dbReference type="Pfam" id="PF04572">
    <property type="entry name" value="Gb3_synth"/>
    <property type="match status" value="1"/>
</dbReference>
<organism evidence="9 10">
    <name type="scientific">Pieris macdunnoughi</name>
    <dbReference type="NCBI Taxonomy" id="345717"/>
    <lineage>
        <taxon>Eukaryota</taxon>
        <taxon>Metazoa</taxon>
        <taxon>Ecdysozoa</taxon>
        <taxon>Arthropoda</taxon>
        <taxon>Hexapoda</taxon>
        <taxon>Insecta</taxon>
        <taxon>Pterygota</taxon>
        <taxon>Neoptera</taxon>
        <taxon>Endopterygota</taxon>
        <taxon>Lepidoptera</taxon>
        <taxon>Glossata</taxon>
        <taxon>Ditrysia</taxon>
        <taxon>Papilionoidea</taxon>
        <taxon>Pieridae</taxon>
        <taxon>Pierinae</taxon>
        <taxon>Pieris</taxon>
    </lineage>
</organism>
<dbReference type="PANTHER" id="PTHR12042:SF21">
    <property type="entry name" value="ALPHA1,4-GALACTOSYLTRANSFERASE 1-RELATED"/>
    <property type="match status" value="1"/>
</dbReference>
<evidence type="ECO:0000313" key="10">
    <source>
        <dbReference type="Proteomes" id="UP000663880"/>
    </source>
</evidence>
<dbReference type="SUPFAM" id="SSF53448">
    <property type="entry name" value="Nucleotide-diphospho-sugar transferases"/>
    <property type="match status" value="1"/>
</dbReference>
<keyword evidence="7" id="KW-1133">Transmembrane helix</keyword>
<evidence type="ECO:0000256" key="4">
    <source>
        <dbReference type="ARBA" id="ARBA00022679"/>
    </source>
</evidence>
<dbReference type="InterPro" id="IPR007577">
    <property type="entry name" value="GlycoTrfase_DXD_sugar-bd_CS"/>
</dbReference>
<dbReference type="AlphaFoldDB" id="A0A821RU05"/>
<evidence type="ECO:0000256" key="5">
    <source>
        <dbReference type="ARBA" id="ARBA00023034"/>
    </source>
</evidence>
<dbReference type="OrthoDB" id="409543at2759"/>
<dbReference type="GO" id="GO:0035248">
    <property type="term" value="F:alpha-1,4-N-acetylgalactosaminyltransferase activity"/>
    <property type="evidence" value="ECO:0007669"/>
    <property type="project" value="TreeGrafter"/>
</dbReference>
<keyword evidence="10" id="KW-1185">Reference proteome</keyword>
<dbReference type="EMBL" id="CAJOBZ010000014">
    <property type="protein sequence ID" value="CAF4845327.1"/>
    <property type="molecule type" value="Genomic_DNA"/>
</dbReference>
<evidence type="ECO:0000256" key="6">
    <source>
        <dbReference type="ARBA" id="ARBA00023136"/>
    </source>
</evidence>
<feature type="domain" description="Alpha 1,4-glycosyltransferase" evidence="8">
    <location>
        <begin position="227"/>
        <end position="347"/>
    </location>
</feature>
<sequence>MSKIILRSIVVNRKVHIRIKRKWNYVTLSLFALSFIVYFKYTLGTTFSLTKWKDDISCYYDTNDNNLSSITAFNPTGRSIFFNDPSCNVRVFHPKDACSIESAARAHRDWPIYVLFNSPVSNEELKRNDVLKVLMKLPNIHFARVNIEELSMGTPAEGFVSSGALNDTDCAIAFTEVLVKYITLYKWGGIFMEKDFIVTKSLSSLPRNWVPKSDDQSIGSGILAISKEGRSIAEAALRLLIKHHKNFDCTNGENVMAKIVEQECSTPNPISNAAISCNGFEIYGQQFFYPIESQRVMDFSQLGELPGYETAYTYYLWTKMGIGTGRKKRIGSRYSKLARKHCPAIYYAFAYKF</sequence>
<keyword evidence="5" id="KW-0333">Golgi apparatus</keyword>
<keyword evidence="7" id="KW-0812">Transmembrane</keyword>
<dbReference type="GO" id="GO:0000139">
    <property type="term" value="C:Golgi membrane"/>
    <property type="evidence" value="ECO:0007669"/>
    <property type="project" value="UniProtKB-SubCell"/>
</dbReference>
<gene>
    <name evidence="9" type="ORF">PMACD_LOCUS6575</name>
</gene>
<dbReference type="InterPro" id="IPR007652">
    <property type="entry name" value="A1-4-GlycosylTfrase_dom"/>
</dbReference>